<name>A0A1W9Z8R4_MYCAI</name>
<evidence type="ECO:0000313" key="2">
    <source>
        <dbReference type="EMBL" id="ORA08801.1"/>
    </source>
</evidence>
<dbReference type="InterPro" id="IPR052336">
    <property type="entry name" value="MlaD_Phospholipid_Transporter"/>
</dbReference>
<dbReference type="Proteomes" id="UP000192707">
    <property type="component" value="Unassembled WGS sequence"/>
</dbReference>
<organism evidence="2 3">
    <name type="scientific">Mycobacterium arosiense ATCC BAA-1401 = DSM 45069</name>
    <dbReference type="NCBI Taxonomy" id="1265311"/>
    <lineage>
        <taxon>Bacteria</taxon>
        <taxon>Bacillati</taxon>
        <taxon>Actinomycetota</taxon>
        <taxon>Actinomycetes</taxon>
        <taxon>Mycobacteriales</taxon>
        <taxon>Mycobacteriaceae</taxon>
        <taxon>Mycobacterium</taxon>
        <taxon>Mycobacterium avium complex (MAC)</taxon>
    </lineage>
</organism>
<gene>
    <name evidence="2" type="ORF">BST14_23335</name>
</gene>
<dbReference type="InterPro" id="IPR003399">
    <property type="entry name" value="Mce/MlaD"/>
</dbReference>
<dbReference type="OrthoDB" id="4379218at2"/>
<keyword evidence="3" id="KW-1185">Reference proteome</keyword>
<protein>
    <submittedName>
        <fullName evidence="2">Mammalian cell entry protein</fullName>
    </submittedName>
</protein>
<feature type="domain" description="Mce/MlaD" evidence="1">
    <location>
        <begin position="36"/>
        <end position="108"/>
    </location>
</feature>
<evidence type="ECO:0000259" key="1">
    <source>
        <dbReference type="Pfam" id="PF02470"/>
    </source>
</evidence>
<proteinExistence type="predicted"/>
<dbReference type="RefSeq" id="WP_083066705.1">
    <property type="nucleotide sequence ID" value="NZ_MVHG01000088.1"/>
</dbReference>
<dbReference type="Pfam" id="PF02470">
    <property type="entry name" value="MlaD"/>
    <property type="match status" value="1"/>
</dbReference>
<reference evidence="2 3" key="1">
    <citation type="submission" date="2016-12" db="EMBL/GenBank/DDBJ databases">
        <title>The new phylogeny of genus Mycobacterium.</title>
        <authorList>
            <person name="Tortoli E."/>
            <person name="Trovato A."/>
            <person name="Cirillo D.M."/>
        </authorList>
    </citation>
    <scope>NUCLEOTIDE SEQUENCE [LARGE SCALE GENOMIC DNA]</scope>
    <source>
        <strain evidence="2 3">DSM 45069</strain>
    </source>
</reference>
<dbReference type="PANTHER" id="PTHR33371:SF4">
    <property type="entry name" value="INTERMEMBRANE PHOSPHOLIPID TRANSPORT SYSTEM BINDING PROTEIN MLAD"/>
    <property type="match status" value="1"/>
</dbReference>
<evidence type="ECO:0000313" key="3">
    <source>
        <dbReference type="Proteomes" id="UP000192707"/>
    </source>
</evidence>
<dbReference type="EMBL" id="MVHG01000088">
    <property type="protein sequence ID" value="ORA08801.1"/>
    <property type="molecule type" value="Genomic_DNA"/>
</dbReference>
<dbReference type="AlphaFoldDB" id="A0A1W9Z8R4"/>
<accession>A0A1W9Z8R4</accession>
<dbReference type="PANTHER" id="PTHR33371">
    <property type="entry name" value="INTERMEMBRANE PHOSPHOLIPID TRANSPORT SYSTEM BINDING PROTEIN MLAD-RELATED"/>
    <property type="match status" value="1"/>
</dbReference>
<sequence>MKMMNNSTSWGIGALVLTTVVALVMAFLYISPPGQKVVTFYTDDAAAIRPGDQVRIAGIAVGKVKDLALESNRVRVRAQVEDSAFVGSQSQVQVRMLTVVGGYYVNLVSLGDSALGAKAIPMERVTMPYSLIRTLNDTTKITENVSSKPINESLNQVQKGLSGANMESVSAVIDAGNKVMSTIDRQRGQVTAILDLSDEYIRQIRDYGGQLREMVEKISIIEQTLTLYSEGFASALQGFGDALDALSPVGVFYMNHRGYFIAKVRDWLQKARMWTERNGVIIRALRLGRNKIERILNAQQAPPELLATDLCMPIPGSPC</sequence>
<comment type="caution">
    <text evidence="2">The sequence shown here is derived from an EMBL/GenBank/DDBJ whole genome shotgun (WGS) entry which is preliminary data.</text>
</comment>